<sequence length="144" mass="16159">MPLTCSKTFGPIPIAHRQHRHPGRCRLVHGHGWTVRVTFGCERPDPNGFVVDFGGLRAFDDWLDENLDHGILLSREDEAGRAMVEAAPELFKVTWLGVASCEGLAAELMRVFGELLHASEGDRAWIERIDVWEDDANRVTLTRG</sequence>
<evidence type="ECO:0000256" key="3">
    <source>
        <dbReference type="ARBA" id="ARBA00012982"/>
    </source>
</evidence>
<dbReference type="EMBL" id="AP012338">
    <property type="protein sequence ID" value="BAM02262.1"/>
    <property type="molecule type" value="Genomic_DNA"/>
</dbReference>
<dbReference type="Pfam" id="PF01242">
    <property type="entry name" value="PTPS"/>
    <property type="match status" value="1"/>
</dbReference>
<dbReference type="GO" id="GO:0070497">
    <property type="term" value="F:6-carboxytetrahydropterin synthase activity"/>
    <property type="evidence" value="ECO:0007669"/>
    <property type="project" value="UniProtKB-EC"/>
</dbReference>
<accession>I0IAH4</accession>
<dbReference type="HOGENOM" id="CLU_111016_1_1_0"/>
<evidence type="ECO:0000256" key="6">
    <source>
        <dbReference type="ARBA" id="ARBA00048807"/>
    </source>
</evidence>
<comment type="catalytic activity">
    <reaction evidence="6">
        <text>7,8-dihydroneopterin 3'-triphosphate + H2O = 6-carboxy-5,6,7,8-tetrahydropterin + triphosphate + acetaldehyde + 2 H(+)</text>
        <dbReference type="Rhea" id="RHEA:27966"/>
        <dbReference type="ChEBI" id="CHEBI:15343"/>
        <dbReference type="ChEBI" id="CHEBI:15377"/>
        <dbReference type="ChEBI" id="CHEBI:15378"/>
        <dbReference type="ChEBI" id="CHEBI:18036"/>
        <dbReference type="ChEBI" id="CHEBI:58462"/>
        <dbReference type="ChEBI" id="CHEBI:61032"/>
        <dbReference type="EC" id="4.1.2.50"/>
    </reaction>
</comment>
<comment type="similarity">
    <text evidence="2">Belongs to the PTPS family. QueD subfamily.</text>
</comment>
<dbReference type="Proteomes" id="UP000007881">
    <property type="component" value="Chromosome"/>
</dbReference>
<evidence type="ECO:0000256" key="2">
    <source>
        <dbReference type="ARBA" id="ARBA00008900"/>
    </source>
</evidence>
<dbReference type="InterPro" id="IPR038418">
    <property type="entry name" value="6-PTP_synth/QueD_sf"/>
</dbReference>
<evidence type="ECO:0000256" key="5">
    <source>
        <dbReference type="ARBA" id="ARBA00031449"/>
    </source>
</evidence>
<dbReference type="SUPFAM" id="SSF55620">
    <property type="entry name" value="Tetrahydrobiopterin biosynthesis enzymes-like"/>
    <property type="match status" value="1"/>
</dbReference>
<reference evidence="7 8" key="1">
    <citation type="submission" date="2012-02" db="EMBL/GenBank/DDBJ databases">
        <title>Complete genome sequence of Phycisphaera mikurensis NBRC 102666.</title>
        <authorList>
            <person name="Ankai A."/>
            <person name="Hosoyama A."/>
            <person name="Terui Y."/>
            <person name="Sekine M."/>
            <person name="Fukai R."/>
            <person name="Kato Y."/>
            <person name="Nakamura S."/>
            <person name="Yamada-Narita S."/>
            <person name="Kawakoshi A."/>
            <person name="Fukunaga Y."/>
            <person name="Yamazaki S."/>
            <person name="Fujita N."/>
        </authorList>
    </citation>
    <scope>NUCLEOTIDE SEQUENCE [LARGE SCALE GENOMIC DNA]</scope>
    <source>
        <strain evidence="8">NBRC 102666 / KCTC 22515 / FYK2301M01</strain>
    </source>
</reference>
<dbReference type="RefSeq" id="WP_014435482.1">
    <property type="nucleotide sequence ID" value="NC_017080.1"/>
</dbReference>
<evidence type="ECO:0000256" key="4">
    <source>
        <dbReference type="ARBA" id="ARBA00018141"/>
    </source>
</evidence>
<dbReference type="Gene3D" id="3.30.479.10">
    <property type="entry name" value="6-pyruvoyl tetrahydropterin synthase/QueD"/>
    <property type="match status" value="1"/>
</dbReference>
<dbReference type="STRING" id="1142394.PSMK_01030"/>
<evidence type="ECO:0000313" key="7">
    <source>
        <dbReference type="EMBL" id="BAM02262.1"/>
    </source>
</evidence>
<organism evidence="7 8">
    <name type="scientific">Phycisphaera mikurensis (strain NBRC 102666 / KCTC 22515 / FYK2301M01)</name>
    <dbReference type="NCBI Taxonomy" id="1142394"/>
    <lineage>
        <taxon>Bacteria</taxon>
        <taxon>Pseudomonadati</taxon>
        <taxon>Planctomycetota</taxon>
        <taxon>Phycisphaerae</taxon>
        <taxon>Phycisphaerales</taxon>
        <taxon>Phycisphaeraceae</taxon>
        <taxon>Phycisphaera</taxon>
    </lineage>
</organism>
<evidence type="ECO:0000256" key="1">
    <source>
        <dbReference type="ARBA" id="ARBA00005061"/>
    </source>
</evidence>
<dbReference type="AlphaFoldDB" id="I0IAH4"/>
<comment type="pathway">
    <text evidence="1">Purine metabolism; 7-cyano-7-deazaguanine biosynthesis.</text>
</comment>
<dbReference type="InterPro" id="IPR007115">
    <property type="entry name" value="6-PTP_synth/QueD"/>
</dbReference>
<keyword evidence="8" id="KW-1185">Reference proteome</keyword>
<dbReference type="UniPathway" id="UPA00391"/>
<dbReference type="KEGG" id="phm:PSMK_01030"/>
<protein>
    <recommendedName>
        <fullName evidence="4">6-carboxy-5,6,7,8-tetrahydropterin synthase</fullName>
        <ecNumber evidence="3">4.1.2.50</ecNumber>
    </recommendedName>
    <alternativeName>
        <fullName evidence="5">Queuosine biosynthesis protein QueD</fullName>
    </alternativeName>
</protein>
<dbReference type="EC" id="4.1.2.50" evidence="3"/>
<proteinExistence type="inferred from homology"/>
<dbReference type="eggNOG" id="COG0720">
    <property type="taxonomic scope" value="Bacteria"/>
</dbReference>
<evidence type="ECO:0000313" key="8">
    <source>
        <dbReference type="Proteomes" id="UP000007881"/>
    </source>
</evidence>
<name>I0IAH4_PHYMF</name>
<gene>
    <name evidence="7" type="ordered locus">PSMK_01030</name>
</gene>